<dbReference type="Proteomes" id="UP000285865">
    <property type="component" value="Unassembled WGS sequence"/>
</dbReference>
<dbReference type="EMBL" id="QRKN01000001">
    <property type="protein sequence ID" value="RHI25726.1"/>
    <property type="molecule type" value="Genomic_DNA"/>
</dbReference>
<protein>
    <submittedName>
        <fullName evidence="1">Uncharacterized protein</fullName>
    </submittedName>
</protein>
<sequence length="84" mass="9851">MNTGNPKRSSQFLCLHCMKINQLGSGIQRGGHTREKWHVKDLTCFNKECHGMITKNLEIRWCDNILEARDKAEQIREKYYPDGE</sequence>
<name>A0A414ZR60_9FIRM</name>
<accession>A0A414ZR60</accession>
<evidence type="ECO:0000313" key="1">
    <source>
        <dbReference type="EMBL" id="RHI25726.1"/>
    </source>
</evidence>
<gene>
    <name evidence="1" type="ORF">DW172_03325</name>
</gene>
<comment type="caution">
    <text evidence="1">The sequence shown here is derived from an EMBL/GenBank/DDBJ whole genome shotgun (WGS) entry which is preliminary data.</text>
</comment>
<dbReference type="AlphaFoldDB" id="A0A414ZR60"/>
<dbReference type="RefSeq" id="WP_118257202.1">
    <property type="nucleotide sequence ID" value="NZ_QRKN01000001.1"/>
</dbReference>
<evidence type="ECO:0000313" key="2">
    <source>
        <dbReference type="Proteomes" id="UP000285865"/>
    </source>
</evidence>
<organism evidence="1 2">
    <name type="scientific">Agathobacter rectalis</name>
    <dbReference type="NCBI Taxonomy" id="39491"/>
    <lineage>
        <taxon>Bacteria</taxon>
        <taxon>Bacillati</taxon>
        <taxon>Bacillota</taxon>
        <taxon>Clostridia</taxon>
        <taxon>Lachnospirales</taxon>
        <taxon>Lachnospiraceae</taxon>
        <taxon>Agathobacter</taxon>
    </lineage>
</organism>
<proteinExistence type="predicted"/>
<reference evidence="1 2" key="1">
    <citation type="submission" date="2018-08" db="EMBL/GenBank/DDBJ databases">
        <title>A genome reference for cultivated species of the human gut microbiota.</title>
        <authorList>
            <person name="Zou Y."/>
            <person name="Xue W."/>
            <person name="Luo G."/>
        </authorList>
    </citation>
    <scope>NUCLEOTIDE SEQUENCE [LARGE SCALE GENOMIC DNA]</scope>
    <source>
        <strain evidence="1 2">AM16-11</strain>
    </source>
</reference>